<evidence type="ECO:0000256" key="2">
    <source>
        <dbReference type="ARBA" id="ARBA00022448"/>
    </source>
</evidence>
<keyword evidence="3" id="KW-1003">Cell membrane</keyword>
<dbReference type="GO" id="GO:0016020">
    <property type="term" value="C:membrane"/>
    <property type="evidence" value="ECO:0007669"/>
    <property type="project" value="UniProtKB-SubCell"/>
</dbReference>
<feature type="transmembrane region" description="Helical" evidence="7">
    <location>
        <begin position="120"/>
        <end position="140"/>
    </location>
</feature>
<dbReference type="OrthoDB" id="3238001at2"/>
<comment type="subcellular location">
    <subcellularLocation>
        <location evidence="1">Membrane</location>
        <topology evidence="1">Multi-pass membrane protein</topology>
    </subcellularLocation>
</comment>
<dbReference type="InterPro" id="IPR004776">
    <property type="entry name" value="Mem_transp_PIN-like"/>
</dbReference>
<keyword evidence="6 7" id="KW-0472">Membrane</keyword>
<evidence type="ECO:0000256" key="3">
    <source>
        <dbReference type="ARBA" id="ARBA00022475"/>
    </source>
</evidence>
<feature type="transmembrane region" description="Helical" evidence="7">
    <location>
        <begin position="97"/>
        <end position="114"/>
    </location>
</feature>
<keyword evidence="5 7" id="KW-1133">Transmembrane helix</keyword>
<feature type="transmembrane region" description="Helical" evidence="7">
    <location>
        <begin position="6"/>
        <end position="23"/>
    </location>
</feature>
<feature type="transmembrane region" description="Helical" evidence="7">
    <location>
        <begin position="35"/>
        <end position="53"/>
    </location>
</feature>
<feature type="transmembrane region" description="Helical" evidence="7">
    <location>
        <begin position="239"/>
        <end position="257"/>
    </location>
</feature>
<feature type="transmembrane region" description="Helical" evidence="7">
    <location>
        <begin position="208"/>
        <end position="227"/>
    </location>
</feature>
<feature type="transmembrane region" description="Helical" evidence="7">
    <location>
        <begin position="59"/>
        <end position="85"/>
    </location>
</feature>
<gene>
    <name evidence="8" type="ORF">SAMN02745129_2841</name>
</gene>
<keyword evidence="9" id="KW-1185">Reference proteome</keyword>
<accession>A0A1M5VLC7</accession>
<dbReference type="RefSeq" id="WP_067656784.1">
    <property type="nucleotide sequence ID" value="NZ_FQXG01000004.1"/>
</dbReference>
<dbReference type="EMBL" id="FQXG01000004">
    <property type="protein sequence ID" value="SHH76039.1"/>
    <property type="molecule type" value="Genomic_DNA"/>
</dbReference>
<name>A0A1M5VLC7_9GAMM</name>
<keyword evidence="4 7" id="KW-0812">Transmembrane</keyword>
<protein>
    <recommendedName>
        <fullName evidence="10">AEC family transporter</fullName>
    </recommendedName>
</protein>
<dbReference type="PANTHER" id="PTHR36838:SF1">
    <property type="entry name" value="SLR1864 PROTEIN"/>
    <property type="match status" value="1"/>
</dbReference>
<feature type="transmembrane region" description="Helical" evidence="7">
    <location>
        <begin position="152"/>
        <end position="175"/>
    </location>
</feature>
<feature type="transmembrane region" description="Helical" evidence="7">
    <location>
        <begin position="181"/>
        <end position="201"/>
    </location>
</feature>
<reference evidence="8 9" key="1">
    <citation type="submission" date="2016-11" db="EMBL/GenBank/DDBJ databases">
        <authorList>
            <person name="Jaros S."/>
            <person name="Januszkiewicz K."/>
            <person name="Wedrychowicz H."/>
        </authorList>
    </citation>
    <scope>NUCLEOTIDE SEQUENCE [LARGE SCALE GENOMIC DNA]</scope>
    <source>
        <strain evidence="8 9">DSM 16917</strain>
    </source>
</reference>
<dbReference type="AlphaFoldDB" id="A0A1M5VLC7"/>
<organism evidence="8 9">
    <name type="scientific">Ferrimonas marina</name>
    <dbReference type="NCBI Taxonomy" id="299255"/>
    <lineage>
        <taxon>Bacteria</taxon>
        <taxon>Pseudomonadati</taxon>
        <taxon>Pseudomonadota</taxon>
        <taxon>Gammaproteobacteria</taxon>
        <taxon>Alteromonadales</taxon>
        <taxon>Ferrimonadaceae</taxon>
        <taxon>Ferrimonas</taxon>
    </lineage>
</organism>
<sequence length="293" mass="31310">MFSTVTAILFPLFMVVALGYLLARRLNPDFSQLNRINMLVFVPALVFSSLLSLDLRADGASTLVMAGTLAILLPGLLCWPICRITGASFRLWGPTQMFRNSGNLGIPLFLLAFGDRALDFAVLLFALSNVLHLTLGLAIFQGRFSLKGMASAPLLPAALLGIGANLADIAVWPPLVAGTELAGQAAIPIMLLALGGQLIHLRRQDIRLGLGATAVSLLSGAVAFVVVDSLFDLSLLQRQMLLLFTLLPPAVINFLFAQQYQVAPQKMSAIILFSNFATVLTLPLILTLALSLG</sequence>
<proteinExistence type="predicted"/>
<evidence type="ECO:0000256" key="5">
    <source>
        <dbReference type="ARBA" id="ARBA00022989"/>
    </source>
</evidence>
<feature type="transmembrane region" description="Helical" evidence="7">
    <location>
        <begin position="269"/>
        <end position="292"/>
    </location>
</feature>
<evidence type="ECO:0000256" key="1">
    <source>
        <dbReference type="ARBA" id="ARBA00004141"/>
    </source>
</evidence>
<dbReference type="Pfam" id="PF03547">
    <property type="entry name" value="Mem_trans"/>
    <property type="match status" value="2"/>
</dbReference>
<dbReference type="Proteomes" id="UP000184268">
    <property type="component" value="Unassembled WGS sequence"/>
</dbReference>
<evidence type="ECO:0008006" key="10">
    <source>
        <dbReference type="Google" id="ProtNLM"/>
    </source>
</evidence>
<evidence type="ECO:0000313" key="9">
    <source>
        <dbReference type="Proteomes" id="UP000184268"/>
    </source>
</evidence>
<evidence type="ECO:0000256" key="7">
    <source>
        <dbReference type="SAM" id="Phobius"/>
    </source>
</evidence>
<evidence type="ECO:0000313" key="8">
    <source>
        <dbReference type="EMBL" id="SHH76039.1"/>
    </source>
</evidence>
<evidence type="ECO:0000256" key="4">
    <source>
        <dbReference type="ARBA" id="ARBA00022692"/>
    </source>
</evidence>
<dbReference type="STRING" id="299255.SAMN02745129_2841"/>
<dbReference type="GO" id="GO:0055085">
    <property type="term" value="P:transmembrane transport"/>
    <property type="evidence" value="ECO:0007669"/>
    <property type="project" value="InterPro"/>
</dbReference>
<keyword evidence="2" id="KW-0813">Transport</keyword>
<dbReference type="PANTHER" id="PTHR36838">
    <property type="entry name" value="AUXIN EFFLUX CARRIER FAMILY PROTEIN"/>
    <property type="match status" value="1"/>
</dbReference>
<evidence type="ECO:0000256" key="6">
    <source>
        <dbReference type="ARBA" id="ARBA00023136"/>
    </source>
</evidence>